<proteinExistence type="predicted"/>
<feature type="domain" description="F-box" evidence="2">
    <location>
        <begin position="31"/>
        <end position="71"/>
    </location>
</feature>
<dbReference type="PANTHER" id="PTHR24414:SF153">
    <property type="entry name" value="GENOME ASSEMBLY, CHROMOSOME: A05"/>
    <property type="match status" value="1"/>
</dbReference>
<dbReference type="RefSeq" id="XP_018479766.2">
    <property type="nucleotide sequence ID" value="XM_018624264.2"/>
</dbReference>
<keyword evidence="3" id="KW-1185">Reference proteome</keyword>
<name>A0A6J0N6P5_RAPSA</name>
<dbReference type="InterPro" id="IPR001810">
    <property type="entry name" value="F-box_dom"/>
</dbReference>
<evidence type="ECO:0000259" key="2">
    <source>
        <dbReference type="SMART" id="SM00256"/>
    </source>
</evidence>
<dbReference type="Pfam" id="PF00646">
    <property type="entry name" value="F-box"/>
    <property type="match status" value="1"/>
</dbReference>
<dbReference type="InterPro" id="IPR036047">
    <property type="entry name" value="F-box-like_dom_sf"/>
</dbReference>
<dbReference type="SUPFAM" id="SSF117281">
    <property type="entry name" value="Kelch motif"/>
    <property type="match status" value="1"/>
</dbReference>
<dbReference type="Pfam" id="PF25210">
    <property type="entry name" value="Kelch_FKB95"/>
    <property type="match status" value="1"/>
</dbReference>
<sequence>MLDTMSIPAASSSEKTPQGDNYQPSSCFSSLPDDIVLNCLTRVPRCDDLNISCVSKTLRSLVRSPELCRLRSLLPKKSVYLFYYHRHQDTERCHYITLRRGDEKITTHDDDYQVEHRSCSLAAGLLTSPCFAKFSSYAVSVGSMIYFPDHGSPLPSKNFWVLDTRSVTLLRKGPCMKVARWARDEAMGVVDGKIYVIGGSGVESQVEVFDPETQTWEFAGEEKVRCGSRFSASMERKVYMVDSRHGRISAYTPREGISNEATERLSDNMNCMCVVENVLYACFKSSGLMWFDTKLKVWRRLVDSDGKVSFFSLKNAEKMAEYEGKLAVFWTRILTDVMKTEIRCKMIALDRVGDEIRGKIERFDIVATSPHVITLSHCLVLSD</sequence>
<evidence type="ECO:0000256" key="1">
    <source>
        <dbReference type="SAM" id="MobiDB-lite"/>
    </source>
</evidence>
<accession>A0A6J0N6P5</accession>
<dbReference type="InterPro" id="IPR057499">
    <property type="entry name" value="Kelch_FKB95"/>
</dbReference>
<reference evidence="4" key="2">
    <citation type="submission" date="2025-08" db="UniProtKB">
        <authorList>
            <consortium name="RefSeq"/>
        </authorList>
    </citation>
    <scope>IDENTIFICATION</scope>
    <source>
        <tissue evidence="4">Leaf</tissue>
    </source>
</reference>
<dbReference type="InterPro" id="IPR015915">
    <property type="entry name" value="Kelch-typ_b-propeller"/>
</dbReference>
<dbReference type="Proteomes" id="UP000504610">
    <property type="component" value="Chromosome 4"/>
</dbReference>
<dbReference type="InterPro" id="IPR050354">
    <property type="entry name" value="F-box/kelch-repeat_ARATH"/>
</dbReference>
<dbReference type="SUPFAM" id="SSF81383">
    <property type="entry name" value="F-box domain"/>
    <property type="match status" value="1"/>
</dbReference>
<dbReference type="CDD" id="cd22152">
    <property type="entry name" value="F-box_AtAFR-like"/>
    <property type="match status" value="1"/>
</dbReference>
<protein>
    <submittedName>
        <fullName evidence="4">F-box/kelch-repeat protein At2g22050-like</fullName>
    </submittedName>
</protein>
<evidence type="ECO:0000313" key="4">
    <source>
        <dbReference type="RefSeq" id="XP_018479766.2"/>
    </source>
</evidence>
<dbReference type="Gene3D" id="2.120.10.80">
    <property type="entry name" value="Kelch-type beta propeller"/>
    <property type="match status" value="1"/>
</dbReference>
<dbReference type="KEGG" id="rsz:108850786"/>
<organism evidence="3 4">
    <name type="scientific">Raphanus sativus</name>
    <name type="common">Radish</name>
    <name type="synonym">Raphanus raphanistrum var. sativus</name>
    <dbReference type="NCBI Taxonomy" id="3726"/>
    <lineage>
        <taxon>Eukaryota</taxon>
        <taxon>Viridiplantae</taxon>
        <taxon>Streptophyta</taxon>
        <taxon>Embryophyta</taxon>
        <taxon>Tracheophyta</taxon>
        <taxon>Spermatophyta</taxon>
        <taxon>Magnoliopsida</taxon>
        <taxon>eudicotyledons</taxon>
        <taxon>Gunneridae</taxon>
        <taxon>Pentapetalae</taxon>
        <taxon>rosids</taxon>
        <taxon>malvids</taxon>
        <taxon>Brassicales</taxon>
        <taxon>Brassicaceae</taxon>
        <taxon>Brassiceae</taxon>
        <taxon>Raphanus</taxon>
    </lineage>
</organism>
<dbReference type="SMART" id="SM00256">
    <property type="entry name" value="FBOX"/>
    <property type="match status" value="1"/>
</dbReference>
<dbReference type="PANTHER" id="PTHR24414">
    <property type="entry name" value="F-BOX/KELCH-REPEAT PROTEIN SKIP4"/>
    <property type="match status" value="1"/>
</dbReference>
<feature type="region of interest" description="Disordered" evidence="1">
    <location>
        <begin position="1"/>
        <end position="24"/>
    </location>
</feature>
<feature type="compositionally biased region" description="Polar residues" evidence="1">
    <location>
        <begin position="9"/>
        <end position="24"/>
    </location>
</feature>
<dbReference type="GeneID" id="108850786"/>
<evidence type="ECO:0000313" key="3">
    <source>
        <dbReference type="Proteomes" id="UP000504610"/>
    </source>
</evidence>
<gene>
    <name evidence="4" type="primary">LOC108850786</name>
</gene>
<reference evidence="3" key="1">
    <citation type="journal article" date="2019" name="Database">
        <title>The radish genome database (RadishGD): an integrated information resource for radish genomics.</title>
        <authorList>
            <person name="Yu H.J."/>
            <person name="Baek S."/>
            <person name="Lee Y.J."/>
            <person name="Cho A."/>
            <person name="Mun J.H."/>
        </authorList>
    </citation>
    <scope>NUCLEOTIDE SEQUENCE [LARGE SCALE GENOMIC DNA]</scope>
    <source>
        <strain evidence="3">cv. WK10039</strain>
    </source>
</reference>
<dbReference type="AlphaFoldDB" id="A0A6J0N6P5"/>
<dbReference type="OrthoDB" id="1100392at2759"/>